<proteinExistence type="inferred from homology"/>
<evidence type="ECO:0000313" key="3">
    <source>
        <dbReference type="EMBL" id="ORX34457.1"/>
    </source>
</evidence>
<dbReference type="InterPro" id="IPR027417">
    <property type="entry name" value="P-loop_NTPase"/>
</dbReference>
<dbReference type="Proteomes" id="UP000193218">
    <property type="component" value="Unassembled WGS sequence"/>
</dbReference>
<dbReference type="PROSITE" id="PS51419">
    <property type="entry name" value="RAB"/>
    <property type="match status" value="1"/>
</dbReference>
<dbReference type="PROSITE" id="PS51420">
    <property type="entry name" value="RHO"/>
    <property type="match status" value="1"/>
</dbReference>
<dbReference type="SMART" id="SM00176">
    <property type="entry name" value="RAN"/>
    <property type="match status" value="1"/>
</dbReference>
<dbReference type="GO" id="GO:0003924">
    <property type="term" value="F:GTPase activity"/>
    <property type="evidence" value="ECO:0007669"/>
    <property type="project" value="InterPro"/>
</dbReference>
<dbReference type="NCBIfam" id="TIGR00231">
    <property type="entry name" value="small_GTP"/>
    <property type="match status" value="1"/>
</dbReference>
<evidence type="ECO:0000256" key="2">
    <source>
        <dbReference type="SAM" id="MobiDB-lite"/>
    </source>
</evidence>
<dbReference type="SMART" id="SM00173">
    <property type="entry name" value="RAS"/>
    <property type="match status" value="1"/>
</dbReference>
<dbReference type="Pfam" id="PF00071">
    <property type="entry name" value="Ras"/>
    <property type="match status" value="1"/>
</dbReference>
<keyword evidence="4" id="KW-1185">Reference proteome</keyword>
<dbReference type="InterPro" id="IPR001806">
    <property type="entry name" value="Small_GTPase"/>
</dbReference>
<dbReference type="EMBL" id="NBSH01000014">
    <property type="protein sequence ID" value="ORX34457.1"/>
    <property type="molecule type" value="Genomic_DNA"/>
</dbReference>
<organism evidence="3 4">
    <name type="scientific">Kockovaella imperatae</name>
    <dbReference type="NCBI Taxonomy" id="4999"/>
    <lineage>
        <taxon>Eukaryota</taxon>
        <taxon>Fungi</taxon>
        <taxon>Dikarya</taxon>
        <taxon>Basidiomycota</taxon>
        <taxon>Agaricomycotina</taxon>
        <taxon>Tremellomycetes</taxon>
        <taxon>Tremellales</taxon>
        <taxon>Cuniculitremaceae</taxon>
        <taxon>Kockovaella</taxon>
    </lineage>
</organism>
<evidence type="ECO:0000256" key="1">
    <source>
        <dbReference type="ARBA" id="ARBA00006270"/>
    </source>
</evidence>
<feature type="region of interest" description="Disordered" evidence="2">
    <location>
        <begin position="221"/>
        <end position="241"/>
    </location>
</feature>
<dbReference type="AlphaFoldDB" id="A0A1Y1UAB0"/>
<dbReference type="PROSITE" id="PS51421">
    <property type="entry name" value="RAS"/>
    <property type="match status" value="1"/>
</dbReference>
<dbReference type="FunFam" id="3.40.50.300:FF:001447">
    <property type="entry name" value="Ras-related protein Rab-1B"/>
    <property type="match status" value="1"/>
</dbReference>
<dbReference type="STRING" id="4999.A0A1Y1UAB0"/>
<dbReference type="InParanoid" id="A0A1Y1UAB0"/>
<dbReference type="OrthoDB" id="9989112at2759"/>
<feature type="region of interest" description="Disordered" evidence="2">
    <location>
        <begin position="134"/>
        <end position="166"/>
    </location>
</feature>
<evidence type="ECO:0000313" key="4">
    <source>
        <dbReference type="Proteomes" id="UP000193218"/>
    </source>
</evidence>
<dbReference type="RefSeq" id="XP_021868720.1">
    <property type="nucleotide sequence ID" value="XM_022012027.1"/>
</dbReference>
<dbReference type="PRINTS" id="PR00449">
    <property type="entry name" value="RASTRNSFRMNG"/>
</dbReference>
<dbReference type="SMART" id="SM00177">
    <property type="entry name" value="ARF"/>
    <property type="match status" value="1"/>
</dbReference>
<gene>
    <name evidence="3" type="ORF">BD324DRAFT_151267</name>
</gene>
<accession>A0A1Y1UAB0</accession>
<dbReference type="GeneID" id="33553835"/>
<protein>
    <submittedName>
        <fullName evidence="3">GTPase</fullName>
    </submittedName>
</protein>
<sequence>MENITWDYILKYIIVGDSAVGKSSILVRLTDDRFATTEPTLGVEFGSRILTVGDEGKKVKVQCWDTAGTESFRSITRSYFRGAAGALLVYDVTRRDSFEHVTSWLNDLREFADDNVTIILVANKTDLCTLIPPATSKSATSSPIPKSSPQIAQEPESTVGETSRKVSMRIRTVSTAEGAAFAKQHGLMYVETSAKQGWGVLDAFESSAREVLRRLNEDELKRRKPKGVKLDKQQSKSGSCC</sequence>
<feature type="compositionally biased region" description="Low complexity" evidence="2">
    <location>
        <begin position="134"/>
        <end position="149"/>
    </location>
</feature>
<dbReference type="SMART" id="SM00174">
    <property type="entry name" value="RHO"/>
    <property type="match status" value="1"/>
</dbReference>
<dbReference type="SUPFAM" id="SSF52540">
    <property type="entry name" value="P-loop containing nucleoside triphosphate hydrolases"/>
    <property type="match status" value="1"/>
</dbReference>
<dbReference type="GO" id="GO:0005525">
    <property type="term" value="F:GTP binding"/>
    <property type="evidence" value="ECO:0007669"/>
    <property type="project" value="InterPro"/>
</dbReference>
<comment type="caution">
    <text evidence="3">The sequence shown here is derived from an EMBL/GenBank/DDBJ whole genome shotgun (WGS) entry which is preliminary data.</text>
</comment>
<dbReference type="PANTHER" id="PTHR47979">
    <property type="entry name" value="DRAB11-RELATED"/>
    <property type="match status" value="1"/>
</dbReference>
<dbReference type="CDD" id="cd00154">
    <property type="entry name" value="Rab"/>
    <property type="match status" value="1"/>
</dbReference>
<dbReference type="InterPro" id="IPR050209">
    <property type="entry name" value="Rab_GTPases_membrane_traffic"/>
</dbReference>
<dbReference type="InterPro" id="IPR005225">
    <property type="entry name" value="Small_GTP-bd"/>
</dbReference>
<reference evidence="3 4" key="1">
    <citation type="submission" date="2017-03" db="EMBL/GenBank/DDBJ databases">
        <title>Widespread Adenine N6-methylation of Active Genes in Fungi.</title>
        <authorList>
            <consortium name="DOE Joint Genome Institute"/>
            <person name="Mondo S.J."/>
            <person name="Dannebaum R.O."/>
            <person name="Kuo R.C."/>
            <person name="Louie K.B."/>
            <person name="Bewick A.J."/>
            <person name="Labutti K."/>
            <person name="Haridas S."/>
            <person name="Kuo A."/>
            <person name="Salamov A."/>
            <person name="Ahrendt S.R."/>
            <person name="Lau R."/>
            <person name="Bowen B.P."/>
            <person name="Lipzen A."/>
            <person name="Sullivan W."/>
            <person name="Andreopoulos W.B."/>
            <person name="Clum A."/>
            <person name="Lindquist E."/>
            <person name="Daum C."/>
            <person name="Northen T.R."/>
            <person name="Ramamoorthy G."/>
            <person name="Schmitz R.J."/>
            <person name="Gryganskyi A."/>
            <person name="Culley D."/>
            <person name="Magnuson J."/>
            <person name="James T.Y."/>
            <person name="O'Malley M.A."/>
            <person name="Stajich J.E."/>
            <person name="Spatafora J.W."/>
            <person name="Visel A."/>
            <person name="Grigoriev I.V."/>
        </authorList>
    </citation>
    <scope>NUCLEOTIDE SEQUENCE [LARGE SCALE GENOMIC DNA]</scope>
    <source>
        <strain evidence="3 4">NRRL Y-17943</strain>
    </source>
</reference>
<dbReference type="SMART" id="SM00175">
    <property type="entry name" value="RAB"/>
    <property type="match status" value="1"/>
</dbReference>
<name>A0A1Y1UAB0_9TREE</name>
<comment type="similarity">
    <text evidence="1">Belongs to the small GTPase superfamily. Rab family.</text>
</comment>
<dbReference type="Gene3D" id="3.40.50.300">
    <property type="entry name" value="P-loop containing nucleotide triphosphate hydrolases"/>
    <property type="match status" value="1"/>
</dbReference>